<dbReference type="Proteomes" id="UP000188533">
    <property type="component" value="Unassembled WGS sequence"/>
</dbReference>
<sequence length="90" mass="10087">MTSRSTTIINGQYLLLMEGEVGGGCEREKSAISYLGLHDRWKSGSLVVDIRRYAQVGMGKVVIVDQHLAATSNSQTFESIRNQCTYIHFY</sequence>
<keyword evidence="2" id="KW-1185">Reference proteome</keyword>
<evidence type="ECO:0000313" key="1">
    <source>
        <dbReference type="EMBL" id="GAW10564.1"/>
    </source>
</evidence>
<proteinExistence type="predicted"/>
<gene>
    <name evidence="1" type="ORF">LENED_012846</name>
</gene>
<reference evidence="1 2" key="2">
    <citation type="submission" date="2017-02" db="EMBL/GenBank/DDBJ databases">
        <title>A genome survey and senescence transcriptome analysis in Lentinula edodes.</title>
        <authorList>
            <person name="Sakamoto Y."/>
            <person name="Nakade K."/>
            <person name="Sato S."/>
            <person name="Yoshida Y."/>
            <person name="Miyazaki K."/>
            <person name="Natsume S."/>
            <person name="Konno N."/>
        </authorList>
    </citation>
    <scope>NUCLEOTIDE SEQUENCE [LARGE SCALE GENOMIC DNA]</scope>
    <source>
        <strain evidence="1 2">NBRC 111202</strain>
    </source>
</reference>
<name>A0A1Q3ETY2_LENED</name>
<comment type="caution">
    <text evidence="1">The sequence shown here is derived from an EMBL/GenBank/DDBJ whole genome shotgun (WGS) entry which is preliminary data.</text>
</comment>
<dbReference type="AlphaFoldDB" id="A0A1Q3ETY2"/>
<reference evidence="1 2" key="1">
    <citation type="submission" date="2016-08" db="EMBL/GenBank/DDBJ databases">
        <authorList>
            <consortium name="Lentinula edodes genome sequencing consortium"/>
            <person name="Sakamoto Y."/>
            <person name="Nakade K."/>
            <person name="Sato S."/>
            <person name="Yoshida Y."/>
            <person name="Miyazaki K."/>
            <person name="Natsume S."/>
            <person name="Konno N."/>
        </authorList>
    </citation>
    <scope>NUCLEOTIDE SEQUENCE [LARGE SCALE GENOMIC DNA]</scope>
    <source>
        <strain evidence="1 2">NBRC 111202</strain>
    </source>
</reference>
<protein>
    <submittedName>
        <fullName evidence="1">Uncharacterized protein</fullName>
    </submittedName>
</protein>
<evidence type="ECO:0000313" key="2">
    <source>
        <dbReference type="Proteomes" id="UP000188533"/>
    </source>
</evidence>
<dbReference type="EMBL" id="BDGU01001866">
    <property type="protein sequence ID" value="GAW10564.1"/>
    <property type="molecule type" value="Genomic_DNA"/>
</dbReference>
<accession>A0A1Q3ETY2</accession>
<organism evidence="1 2">
    <name type="scientific">Lentinula edodes</name>
    <name type="common">Shiitake mushroom</name>
    <name type="synonym">Lentinus edodes</name>
    <dbReference type="NCBI Taxonomy" id="5353"/>
    <lineage>
        <taxon>Eukaryota</taxon>
        <taxon>Fungi</taxon>
        <taxon>Dikarya</taxon>
        <taxon>Basidiomycota</taxon>
        <taxon>Agaricomycotina</taxon>
        <taxon>Agaricomycetes</taxon>
        <taxon>Agaricomycetidae</taxon>
        <taxon>Agaricales</taxon>
        <taxon>Marasmiineae</taxon>
        <taxon>Omphalotaceae</taxon>
        <taxon>Lentinula</taxon>
    </lineage>
</organism>